<protein>
    <recommendedName>
        <fullName evidence="2">RBR-type E3 ubiquitin transferase</fullName>
        <ecNumber evidence="2">2.3.2.31</ecNumber>
    </recommendedName>
</protein>
<evidence type="ECO:0000256" key="2">
    <source>
        <dbReference type="ARBA" id="ARBA00012251"/>
    </source>
</evidence>
<reference evidence="10 11" key="1">
    <citation type="journal article" date="2016" name="Nat. Commun.">
        <title>Ectomycorrhizal ecology is imprinted in the genome of the dominant symbiotic fungus Cenococcum geophilum.</title>
        <authorList>
            <consortium name="DOE Joint Genome Institute"/>
            <person name="Peter M."/>
            <person name="Kohler A."/>
            <person name="Ohm R.A."/>
            <person name="Kuo A."/>
            <person name="Krutzmann J."/>
            <person name="Morin E."/>
            <person name="Arend M."/>
            <person name="Barry K.W."/>
            <person name="Binder M."/>
            <person name="Choi C."/>
            <person name="Clum A."/>
            <person name="Copeland A."/>
            <person name="Grisel N."/>
            <person name="Haridas S."/>
            <person name="Kipfer T."/>
            <person name="LaButti K."/>
            <person name="Lindquist E."/>
            <person name="Lipzen A."/>
            <person name="Maire R."/>
            <person name="Meier B."/>
            <person name="Mihaltcheva S."/>
            <person name="Molinier V."/>
            <person name="Murat C."/>
            <person name="Poggeler S."/>
            <person name="Quandt C.A."/>
            <person name="Sperisen C."/>
            <person name="Tritt A."/>
            <person name="Tisserant E."/>
            <person name="Crous P.W."/>
            <person name="Henrissat B."/>
            <person name="Nehls U."/>
            <person name="Egli S."/>
            <person name="Spatafora J.W."/>
            <person name="Grigoriev I.V."/>
            <person name="Martin F.M."/>
        </authorList>
    </citation>
    <scope>NUCLEOTIDE SEQUENCE [LARGE SCALE GENOMIC DNA]</scope>
    <source>
        <strain evidence="10 11">CBS 459.81</strain>
    </source>
</reference>
<name>A0A8E2E212_9PEZI</name>
<evidence type="ECO:0000256" key="4">
    <source>
        <dbReference type="ARBA" id="ARBA00022723"/>
    </source>
</evidence>
<feature type="domain" description="RING-type" evidence="9">
    <location>
        <begin position="1"/>
        <end position="189"/>
    </location>
</feature>
<evidence type="ECO:0000256" key="6">
    <source>
        <dbReference type="ARBA" id="ARBA00022771"/>
    </source>
</evidence>
<gene>
    <name evidence="10" type="ORF">K432DRAFT_255129</name>
</gene>
<dbReference type="InterPro" id="IPR002867">
    <property type="entry name" value="IBR_dom"/>
</dbReference>
<evidence type="ECO:0000313" key="11">
    <source>
        <dbReference type="Proteomes" id="UP000250266"/>
    </source>
</evidence>
<evidence type="ECO:0000259" key="9">
    <source>
        <dbReference type="PROSITE" id="PS51873"/>
    </source>
</evidence>
<evidence type="ECO:0000256" key="5">
    <source>
        <dbReference type="ARBA" id="ARBA00022737"/>
    </source>
</evidence>
<dbReference type="OrthoDB" id="9977870at2759"/>
<evidence type="ECO:0000256" key="3">
    <source>
        <dbReference type="ARBA" id="ARBA00022679"/>
    </source>
</evidence>
<dbReference type="Gene3D" id="1.20.120.1750">
    <property type="match status" value="1"/>
</dbReference>
<dbReference type="InterPro" id="IPR044066">
    <property type="entry name" value="TRIAD_supradom"/>
</dbReference>
<feature type="non-terminal residue" evidence="10">
    <location>
        <position position="189"/>
    </location>
</feature>
<dbReference type="SUPFAM" id="SSF57850">
    <property type="entry name" value="RING/U-box"/>
    <property type="match status" value="1"/>
</dbReference>
<dbReference type="GO" id="GO:0016567">
    <property type="term" value="P:protein ubiquitination"/>
    <property type="evidence" value="ECO:0007669"/>
    <property type="project" value="InterPro"/>
</dbReference>
<keyword evidence="7" id="KW-0833">Ubl conjugation pathway</keyword>
<keyword evidence="8" id="KW-0862">Zinc</keyword>
<keyword evidence="6" id="KW-0863">Zinc-finger</keyword>
<keyword evidence="5" id="KW-0677">Repeat</keyword>
<proteinExistence type="predicted"/>
<evidence type="ECO:0000313" key="10">
    <source>
        <dbReference type="EMBL" id="OCK75733.1"/>
    </source>
</evidence>
<dbReference type="GO" id="GO:0008270">
    <property type="term" value="F:zinc ion binding"/>
    <property type="evidence" value="ECO:0007669"/>
    <property type="project" value="UniProtKB-KW"/>
</dbReference>
<feature type="non-terminal residue" evidence="10">
    <location>
        <position position="1"/>
    </location>
</feature>
<dbReference type="CDD" id="cd22584">
    <property type="entry name" value="Rcat_RBR_unk"/>
    <property type="match status" value="1"/>
</dbReference>
<dbReference type="Proteomes" id="UP000250266">
    <property type="component" value="Unassembled WGS sequence"/>
</dbReference>
<evidence type="ECO:0000256" key="1">
    <source>
        <dbReference type="ARBA" id="ARBA00001798"/>
    </source>
</evidence>
<dbReference type="EMBL" id="KV745280">
    <property type="protein sequence ID" value="OCK75733.1"/>
    <property type="molecule type" value="Genomic_DNA"/>
</dbReference>
<dbReference type="AlphaFoldDB" id="A0A8E2E212"/>
<dbReference type="InterPro" id="IPR031127">
    <property type="entry name" value="E3_UB_ligase_RBR"/>
</dbReference>
<comment type="catalytic activity">
    <reaction evidence="1">
        <text>[E2 ubiquitin-conjugating enzyme]-S-ubiquitinyl-L-cysteine + [acceptor protein]-L-lysine = [E2 ubiquitin-conjugating enzyme]-L-cysteine + [acceptor protein]-N(6)-ubiquitinyl-L-lysine.</text>
        <dbReference type="EC" id="2.3.2.31"/>
    </reaction>
</comment>
<evidence type="ECO:0000256" key="7">
    <source>
        <dbReference type="ARBA" id="ARBA00022786"/>
    </source>
</evidence>
<keyword evidence="4" id="KW-0479">Metal-binding</keyword>
<dbReference type="Pfam" id="PF01485">
    <property type="entry name" value="IBR"/>
    <property type="match status" value="2"/>
</dbReference>
<accession>A0A8E2E212</accession>
<organism evidence="10 11">
    <name type="scientific">Lepidopterella palustris CBS 459.81</name>
    <dbReference type="NCBI Taxonomy" id="1314670"/>
    <lineage>
        <taxon>Eukaryota</taxon>
        <taxon>Fungi</taxon>
        <taxon>Dikarya</taxon>
        <taxon>Ascomycota</taxon>
        <taxon>Pezizomycotina</taxon>
        <taxon>Dothideomycetes</taxon>
        <taxon>Pleosporomycetidae</taxon>
        <taxon>Mytilinidiales</taxon>
        <taxon>Argynnaceae</taxon>
        <taxon>Lepidopterella</taxon>
    </lineage>
</organism>
<evidence type="ECO:0000256" key="8">
    <source>
        <dbReference type="ARBA" id="ARBA00022833"/>
    </source>
</evidence>
<sequence>CSACMELKPRFDMLELGCKRIGEEDTHSYCRDCLQDLFESSVTDSTLFPPRCCGIPISLNTCSHFFTAAFMIRFEEKVEELSTPDPCYCSNKDCVKFIRPYHIRAGVALCPSCSHGTCALCKRPVHQGLCPDDPSVKMLMDLAGTEKWQRCNNCNNMIELTIGCFHMSCRCGNQFCYLCGVKWKGCRCP</sequence>
<keyword evidence="3" id="KW-0808">Transferase</keyword>
<dbReference type="EC" id="2.3.2.31" evidence="2"/>
<dbReference type="PROSITE" id="PS51873">
    <property type="entry name" value="TRIAD"/>
    <property type="match status" value="1"/>
</dbReference>
<dbReference type="PANTHER" id="PTHR11685">
    <property type="entry name" value="RBR FAMILY RING FINGER AND IBR DOMAIN-CONTAINING"/>
    <property type="match status" value="1"/>
</dbReference>
<dbReference type="GO" id="GO:0061630">
    <property type="term" value="F:ubiquitin protein ligase activity"/>
    <property type="evidence" value="ECO:0007669"/>
    <property type="project" value="UniProtKB-EC"/>
</dbReference>
<keyword evidence="11" id="KW-1185">Reference proteome</keyword>